<dbReference type="SUPFAM" id="SSF56059">
    <property type="entry name" value="Glutathione synthetase ATP-binding domain-like"/>
    <property type="match status" value="2"/>
</dbReference>
<evidence type="ECO:0000256" key="18">
    <source>
        <dbReference type="ARBA" id="ARBA00062056"/>
    </source>
</evidence>
<feature type="binding site" evidence="19">
    <location>
        <position position="267"/>
    </location>
    <ligand>
        <name>ATP</name>
        <dbReference type="ChEBI" id="CHEBI:30616"/>
        <label>1</label>
    </ligand>
</feature>
<feature type="binding site" evidence="19">
    <location>
        <position position="913"/>
    </location>
    <ligand>
        <name>ATP</name>
        <dbReference type="ChEBI" id="CHEBI:30616"/>
        <label>2</label>
    </ligand>
</feature>
<feature type="binding site" evidence="19">
    <location>
        <position position="913"/>
    </location>
    <ligand>
        <name>Mn(2+)</name>
        <dbReference type="ChEBI" id="CHEBI:29035"/>
        <label>3</label>
    </ligand>
</feature>
<dbReference type="FunFam" id="1.10.1030.10:FF:000002">
    <property type="entry name" value="Carbamoyl-phosphate synthase large chain"/>
    <property type="match status" value="1"/>
</dbReference>
<evidence type="ECO:0000256" key="15">
    <source>
        <dbReference type="ARBA" id="ARBA00047359"/>
    </source>
</evidence>
<comment type="similarity">
    <text evidence="4 19">Belongs to the CarB family.</text>
</comment>
<feature type="binding site" evidence="19">
    <location>
        <position position="925"/>
    </location>
    <ligand>
        <name>ATP</name>
        <dbReference type="ChEBI" id="CHEBI:30616"/>
        <label>2</label>
    </ligand>
</feature>
<dbReference type="SUPFAM" id="SSF52440">
    <property type="entry name" value="PreATP-grasp domain"/>
    <property type="match status" value="2"/>
</dbReference>
<evidence type="ECO:0000256" key="11">
    <source>
        <dbReference type="ARBA" id="ARBA00022840"/>
    </source>
</evidence>
<feature type="binding site" evidence="19">
    <location>
        <position position="351"/>
    </location>
    <ligand>
        <name>ATP</name>
        <dbReference type="ChEBI" id="CHEBI:30616"/>
        <label>1</label>
    </ligand>
</feature>
<dbReference type="InterPro" id="IPR005483">
    <property type="entry name" value="CPSase_dom"/>
</dbReference>
<dbReference type="Pfam" id="PF25596">
    <property type="entry name" value="CPSase_L_D1"/>
    <property type="match status" value="2"/>
</dbReference>
<dbReference type="InterPro" id="IPR058047">
    <property type="entry name" value="CPSase_preATP-grasp"/>
</dbReference>
<evidence type="ECO:0000256" key="19">
    <source>
        <dbReference type="HAMAP-Rule" id="MF_01210"/>
    </source>
</evidence>
<dbReference type="InterPro" id="IPR016185">
    <property type="entry name" value="PreATP-grasp_dom_sf"/>
</dbReference>
<protein>
    <recommendedName>
        <fullName evidence="19">Carbamoyl phosphate synthase large chain</fullName>
        <ecNumber evidence="19">6.3.4.16</ecNumber>
        <ecNumber evidence="19">6.3.5.5</ecNumber>
    </recommendedName>
    <alternativeName>
        <fullName evidence="19">Carbamoyl phosphate synthetase ammonia chain</fullName>
    </alternativeName>
</protein>
<organism evidence="23 24">
    <name type="scientific">Aminobacter anthyllidis</name>
    <dbReference type="NCBI Taxonomy" id="1035067"/>
    <lineage>
        <taxon>Bacteria</taxon>
        <taxon>Pseudomonadati</taxon>
        <taxon>Pseudomonadota</taxon>
        <taxon>Alphaproteobacteria</taxon>
        <taxon>Hyphomicrobiales</taxon>
        <taxon>Phyllobacteriaceae</taxon>
        <taxon>Aminobacter</taxon>
    </lineage>
</organism>
<dbReference type="GO" id="GO:0005524">
    <property type="term" value="F:ATP binding"/>
    <property type="evidence" value="ECO:0007669"/>
    <property type="project" value="UniProtKB-UniRule"/>
</dbReference>
<dbReference type="PROSITE" id="PS00867">
    <property type="entry name" value="CPSASE_2"/>
    <property type="match status" value="2"/>
</dbReference>
<feature type="binding site" evidence="19">
    <location>
        <position position="871"/>
    </location>
    <ligand>
        <name>ATP</name>
        <dbReference type="ChEBI" id="CHEBI:30616"/>
        <label>2</label>
    </ligand>
</feature>
<dbReference type="RefSeq" id="WP_214389544.1">
    <property type="nucleotide sequence ID" value="NZ_JAFLWW010000003.1"/>
</dbReference>
<feature type="binding site" evidence="19">
    <location>
        <position position="840"/>
    </location>
    <ligand>
        <name>ATP</name>
        <dbReference type="ChEBI" id="CHEBI:30616"/>
        <label>2</label>
    </ligand>
</feature>
<comment type="catalytic activity">
    <reaction evidence="16 19">
        <text>hydrogencarbonate + L-glutamine + 2 ATP + H2O = carbamoyl phosphate + L-glutamate + 2 ADP + phosphate + 2 H(+)</text>
        <dbReference type="Rhea" id="RHEA:18633"/>
        <dbReference type="ChEBI" id="CHEBI:15377"/>
        <dbReference type="ChEBI" id="CHEBI:15378"/>
        <dbReference type="ChEBI" id="CHEBI:17544"/>
        <dbReference type="ChEBI" id="CHEBI:29985"/>
        <dbReference type="ChEBI" id="CHEBI:30616"/>
        <dbReference type="ChEBI" id="CHEBI:43474"/>
        <dbReference type="ChEBI" id="CHEBI:58228"/>
        <dbReference type="ChEBI" id="CHEBI:58359"/>
        <dbReference type="ChEBI" id="CHEBI:456216"/>
        <dbReference type="EC" id="6.3.5.5"/>
    </reaction>
</comment>
<feature type="binding site" evidence="19">
    <location>
        <position position="351"/>
    </location>
    <ligand>
        <name>Mg(2+)</name>
        <dbReference type="ChEBI" id="CHEBI:18420"/>
        <label>2</label>
    </ligand>
</feature>
<evidence type="ECO:0000256" key="12">
    <source>
        <dbReference type="ARBA" id="ARBA00022842"/>
    </source>
</evidence>
<comment type="subunit">
    <text evidence="18 19">Composed of two chains; the small (or glutamine) chain promotes the hydrolysis of glutamine to ammonia, which is used by the large (or ammonia) chain to synthesize carbamoyl phosphate. Tetramer of heterodimers (alpha,beta)4.</text>
</comment>
<feature type="domain" description="HTH merR-type" evidence="20">
    <location>
        <begin position="489"/>
        <end position="513"/>
    </location>
</feature>
<dbReference type="SUPFAM" id="SSF48108">
    <property type="entry name" value="Carbamoyl phosphate synthetase, large subunit connection domain"/>
    <property type="match status" value="1"/>
</dbReference>
<dbReference type="SMART" id="SM01096">
    <property type="entry name" value="CPSase_L_D3"/>
    <property type="match status" value="1"/>
</dbReference>
<dbReference type="FunFam" id="3.40.50.20:FF:000003">
    <property type="entry name" value="Carbamoyl-phosphate synthase large chain"/>
    <property type="match status" value="1"/>
</dbReference>
<feature type="binding site" evidence="19">
    <location>
        <position position="337"/>
    </location>
    <ligand>
        <name>ATP</name>
        <dbReference type="ChEBI" id="CHEBI:30616"/>
        <label>1</label>
    </ligand>
</feature>
<feature type="binding site" evidence="19">
    <location>
        <position position="293"/>
    </location>
    <ligand>
        <name>ATP</name>
        <dbReference type="ChEBI" id="CHEBI:30616"/>
        <label>1</label>
    </ligand>
</feature>
<dbReference type="CDD" id="cd01424">
    <property type="entry name" value="MGS_CPS_II"/>
    <property type="match status" value="1"/>
</dbReference>
<feature type="binding site" evidence="19">
    <location>
        <position position="227"/>
    </location>
    <ligand>
        <name>ATP</name>
        <dbReference type="ChEBI" id="CHEBI:30616"/>
        <label>1</label>
    </ligand>
</feature>
<proteinExistence type="inferred from homology"/>
<dbReference type="EC" id="6.3.5.5" evidence="19"/>
<comment type="function">
    <text evidence="17 19">Large subunit of the glutamine-dependent carbamoyl phosphate synthetase (CPSase). CPSase catalyzes the formation of carbamoyl phosphate from the ammonia moiety of glutamine, carbonate, and phosphate donated by ATP, constituting the first step of 2 biosynthetic pathways, one leading to arginine and/or urea and the other to pyrimidine nucleotides. The large subunit (synthetase) binds the substrates ammonia (free or transferred from glutamine from the small subunit), hydrogencarbonate and ATP and carries out an ATP-coupled ligase reaction, activating hydrogencarbonate by forming carboxy phosphate which reacts with ammonia to form carbamoyl phosphate.</text>
</comment>
<dbReference type="GO" id="GO:0044205">
    <property type="term" value="P:'de novo' UMP biosynthetic process"/>
    <property type="evidence" value="ECO:0007669"/>
    <property type="project" value="UniProtKB-UniRule"/>
</dbReference>
<reference evidence="23" key="2">
    <citation type="submission" date="2021-03" db="EMBL/GenBank/DDBJ databases">
        <authorList>
            <person name="Artuso I."/>
            <person name="Turrini P."/>
            <person name="Pirolo M."/>
            <person name="Lugli G.A."/>
            <person name="Ventura M."/>
            <person name="Visca P."/>
        </authorList>
    </citation>
    <scope>NUCLEOTIDE SEQUENCE</scope>
    <source>
        <strain evidence="23">LMG 26462</strain>
    </source>
</reference>
<accession>A0A9X1D4R8</accession>
<keyword evidence="6 19" id="KW-0436">Ligase</keyword>
<dbReference type="InterPro" id="IPR011607">
    <property type="entry name" value="MGS-like_dom"/>
</dbReference>
<feature type="binding site" evidence="19">
    <location>
        <position position="838"/>
    </location>
    <ligand>
        <name>ATP</name>
        <dbReference type="ChEBI" id="CHEBI:30616"/>
        <label>2</label>
    </ligand>
</feature>
<comment type="caution">
    <text evidence="23">The sequence shown here is derived from an EMBL/GenBank/DDBJ whole genome shotgun (WGS) entry which is preliminary data.</text>
</comment>
<feature type="binding site" evidence="19">
    <location>
        <position position="925"/>
    </location>
    <ligand>
        <name>Mn(2+)</name>
        <dbReference type="ChEBI" id="CHEBI:29035"/>
        <label>4</label>
    </ligand>
</feature>
<dbReference type="PANTHER" id="PTHR11405:SF53">
    <property type="entry name" value="CARBAMOYL-PHOSPHATE SYNTHASE [AMMONIA], MITOCHONDRIAL"/>
    <property type="match status" value="1"/>
</dbReference>
<keyword evidence="8" id="KW-0479">Metal-binding</keyword>
<evidence type="ECO:0000256" key="5">
    <source>
        <dbReference type="ARBA" id="ARBA00022571"/>
    </source>
</evidence>
<feature type="binding site" evidence="19">
    <location>
        <position position="925"/>
    </location>
    <ligand>
        <name>Mn(2+)</name>
        <dbReference type="ChEBI" id="CHEBI:29035"/>
        <label>3</label>
    </ligand>
</feature>
<dbReference type="Gene3D" id="3.40.50.1380">
    <property type="entry name" value="Methylglyoxal synthase-like domain"/>
    <property type="match status" value="1"/>
</dbReference>
<keyword evidence="10 19" id="KW-0547">Nucleotide-binding</keyword>
<dbReference type="InterPro" id="IPR033937">
    <property type="entry name" value="MGS_CPS_CarB"/>
</dbReference>
<feature type="region of interest" description="Carboxyphosphate synthetic domain" evidence="19">
    <location>
        <begin position="1"/>
        <end position="455"/>
    </location>
</feature>
<feature type="binding site" evidence="19">
    <location>
        <position position="294"/>
    </location>
    <ligand>
        <name>ATP</name>
        <dbReference type="ChEBI" id="CHEBI:30616"/>
        <label>1</label>
    </ligand>
</feature>
<dbReference type="PROSITE" id="PS51257">
    <property type="entry name" value="PROKAR_LIPOPROTEIN"/>
    <property type="match status" value="1"/>
</dbReference>
<feature type="binding site" evidence="19">
    <location>
        <position position="870"/>
    </location>
    <ligand>
        <name>ATP</name>
        <dbReference type="ChEBI" id="CHEBI:30616"/>
        <label>2</label>
    </ligand>
</feature>
<feature type="binding site" evidence="19">
    <location>
        <position position="260"/>
    </location>
    <ligand>
        <name>ATP</name>
        <dbReference type="ChEBI" id="CHEBI:30616"/>
        <label>1</label>
    </ligand>
</feature>
<evidence type="ECO:0000256" key="2">
    <source>
        <dbReference type="ARBA" id="ARBA00004812"/>
    </source>
</evidence>
<dbReference type="Gene3D" id="1.10.1030.10">
    <property type="entry name" value="Carbamoyl-phosphate synthetase, large subunit oligomerisation domain"/>
    <property type="match status" value="1"/>
</dbReference>
<dbReference type="EMBL" id="JAFLWW010000003">
    <property type="protein sequence ID" value="MBT1156422.1"/>
    <property type="molecule type" value="Genomic_DNA"/>
</dbReference>
<dbReference type="GO" id="GO:0006355">
    <property type="term" value="P:regulation of DNA-templated transcription"/>
    <property type="evidence" value="ECO:0007669"/>
    <property type="project" value="InterPro"/>
</dbReference>
<feature type="binding site" evidence="19">
    <location>
        <position position="337"/>
    </location>
    <ligand>
        <name>Mn(2+)</name>
        <dbReference type="ChEBI" id="CHEBI:29035"/>
        <label>1</label>
    </ligand>
</feature>
<dbReference type="Proteomes" id="UP001138921">
    <property type="component" value="Unassembled WGS sequence"/>
</dbReference>
<keyword evidence="5 19" id="KW-0055">Arginine biosynthesis</keyword>
<evidence type="ECO:0000256" key="3">
    <source>
        <dbReference type="ARBA" id="ARBA00005077"/>
    </source>
</evidence>
<dbReference type="GO" id="GO:0004088">
    <property type="term" value="F:carbamoyl-phosphate synthase (glutamine-hydrolyzing) activity"/>
    <property type="evidence" value="ECO:0007669"/>
    <property type="project" value="UniProtKB-UniRule"/>
</dbReference>
<feature type="binding site" evidence="19">
    <location>
        <position position="129"/>
    </location>
    <ligand>
        <name>ATP</name>
        <dbReference type="ChEBI" id="CHEBI:30616"/>
        <label>1</label>
    </ligand>
</feature>
<dbReference type="PROSITE" id="PS50937">
    <property type="entry name" value="HTH_MERR_2"/>
    <property type="match status" value="1"/>
</dbReference>
<feature type="binding site" evidence="19">
    <location>
        <position position="262"/>
    </location>
    <ligand>
        <name>ATP</name>
        <dbReference type="ChEBI" id="CHEBI:30616"/>
        <label>1</label>
    </ligand>
</feature>
<evidence type="ECO:0000256" key="8">
    <source>
        <dbReference type="ARBA" id="ARBA00022723"/>
    </source>
</evidence>
<feature type="region of interest" description="Allosteric domain" evidence="19">
    <location>
        <begin position="1026"/>
        <end position="1161"/>
    </location>
</feature>
<feature type="domain" description="MGS-like" evidence="22">
    <location>
        <begin position="1026"/>
        <end position="1161"/>
    </location>
</feature>
<dbReference type="InterPro" id="IPR036897">
    <property type="entry name" value="CarbamoylP_synth_lsu_oligo_sf"/>
</dbReference>
<evidence type="ECO:0000256" key="7">
    <source>
        <dbReference type="ARBA" id="ARBA00022605"/>
    </source>
</evidence>
<dbReference type="InterPro" id="IPR011761">
    <property type="entry name" value="ATP-grasp"/>
</dbReference>
<keyword evidence="7 19" id="KW-0028">Amino-acid biosynthesis</keyword>
<comment type="pathway">
    <text evidence="3 19">Amino-acid biosynthesis; L-arginine biosynthesis; carbamoyl phosphate from bicarbonate: step 1/1.</text>
</comment>
<evidence type="ECO:0000256" key="1">
    <source>
        <dbReference type="ARBA" id="ARBA00001936"/>
    </source>
</evidence>
<feature type="binding site" evidence="19">
    <location>
        <position position="927"/>
    </location>
    <ligand>
        <name>Mg(2+)</name>
        <dbReference type="ChEBI" id="CHEBI:18420"/>
        <label>4</label>
    </ligand>
</feature>
<comment type="cofactor">
    <cofactor evidence="19">
        <name>Mg(2+)</name>
        <dbReference type="ChEBI" id="CHEBI:18420"/>
    </cofactor>
    <cofactor evidence="19">
        <name>Mn(2+)</name>
        <dbReference type="ChEBI" id="CHEBI:29035"/>
    </cofactor>
    <text evidence="19">Binds 4 Mg(2+) or Mn(2+) ions per subunit.</text>
</comment>
<feature type="binding site" evidence="19">
    <location>
        <position position="228"/>
    </location>
    <ligand>
        <name>ATP</name>
        <dbReference type="ChEBI" id="CHEBI:30616"/>
        <label>1</label>
    </ligand>
</feature>
<feature type="binding site" evidence="19">
    <location>
        <position position="927"/>
    </location>
    <ligand>
        <name>Mn(2+)</name>
        <dbReference type="ChEBI" id="CHEBI:29035"/>
        <label>4</label>
    </ligand>
</feature>
<dbReference type="InterPro" id="IPR006275">
    <property type="entry name" value="CPSase_lsu"/>
</dbReference>
<name>A0A9X1D4R8_9HYPH</name>
<gene>
    <name evidence="19 23" type="primary">carB</name>
    <name evidence="23" type="ORF">J1C56_12555</name>
</gene>
<dbReference type="GO" id="GO:0004087">
    <property type="term" value="F:carbamoyl-phosphate synthase (ammonia) activity"/>
    <property type="evidence" value="ECO:0007669"/>
    <property type="project" value="UniProtKB-EC"/>
</dbReference>
<keyword evidence="24" id="KW-1185">Reference proteome</keyword>
<sequence>MPRRTDIKSILIIGAGPIVIGQACEFDYSGTQACKALREEGYRVILVNSNPATIMTDPELADATYIEPITPEVVAKIIAKERPDALLPTMGGQTALNTALSLRRMGVLERYNVEMIGADAAAIDKAEDRSLFREAMAKIGLETPKSMLANASDVKDADRKKHEAERAALKAEAPANLDAALDALETQWNLGEGDRKQRYINHAMAIGAQALDHVGLPAIIRPSFTMGGTGGGIAFNRQEFFDIVQSGLDASPTTEVLIEESVLGWKEYEMEVVRDRADNCIIICSIENIDPMGVHTGDSITVAPALTLTDKEYQIMRNASIAVLREIGVETGGSNVQFAVNPADGRLVVIEMNPRVSRSSALASKATGFPIAKIAAKLAVGYTLDELENDITGGATPASFEPSIDYVVTKIPRFAFEKFPGASPVLTTAMKSVGEVMAIGRTFAESLQKALRGLETGLTGLDEIEIPGIGTDGDDRNAIRAALGTPTPDRLRMVAQAIRMGTSLEDVHAMCKIDPWFLEQIAAIIAMEARVREHGLPQDAENLRMLKSMGFSDARLASLTKTEPESVQKTRQKLGVHPVYKRIDTCAAEFASPTAYMYSTYEVPFAGAMADEAKVSDRKKVVILGGGPNRIGQGIEFDYCCVHAAYALREAGYESIMVNCNPETVSTDYDTSDRLYFESLTSEDVLEILRAEQAAGTLHGVIVQFGGQTPLKLAEALEKAGIPILGTSPDMIDLAEDRDRFQKLLKKLDLTQPKNGIAYSVEQARTVAGELGFPLVVRPSYVLGGRAMQIIHSEGMLQSYLLDTVPGLVPEDIKQKYPNDKTGQINTLLGKNPLLFDTYLSGAIEVDVDCLCDGTNTFVSGIMEHIEEAGIHSGDSACSLPVHSLSSEIVDELERQTSAMARALNVGGLMNVQYAIKDGTIYVLEVNPRASRTVPFVAKTVGKPIAKIAARIMAGETLDEAFAHYGAKPDPRNPGHIAVKEAVFPFARFPGVDTLLGPEMKSTGEVMGLDRDFALAFAKAQLGAGVDLPRSGTLFVSVRDEDKAGILGAVQRLSGLGFKVLATSGTARFLIENGVPAEKINKVLEGRPHIEDAIRNRQIQIVFNTTDGQKAVSDSKSIRRATLMQKVPYYTTLSGAAAVAEAIAALKAGSLEVRPLQDYFK</sequence>
<feature type="binding site" evidence="19">
    <location>
        <position position="221"/>
    </location>
    <ligand>
        <name>ATP</name>
        <dbReference type="ChEBI" id="CHEBI:30616"/>
        <label>1</label>
    </ligand>
</feature>
<dbReference type="PANTHER" id="PTHR11405">
    <property type="entry name" value="CARBAMOYLTRANSFERASE FAMILY MEMBER"/>
    <property type="match status" value="1"/>
</dbReference>
<feature type="binding site" evidence="19">
    <location>
        <position position="337"/>
    </location>
    <ligand>
        <name>Mg(2+)</name>
        <dbReference type="ChEBI" id="CHEBI:18420"/>
        <label>1</label>
    </ligand>
</feature>
<feature type="binding site" evidence="19">
    <location>
        <position position="873"/>
    </location>
    <ligand>
        <name>ATP</name>
        <dbReference type="ChEBI" id="CHEBI:30616"/>
        <label>2</label>
    </ligand>
</feature>
<evidence type="ECO:0000259" key="21">
    <source>
        <dbReference type="PROSITE" id="PS50975"/>
    </source>
</evidence>
<comment type="domain">
    <text evidence="19">The large subunit is composed of 2 ATP-grasp domains that are involved in binding the 2 ATP molecules needed for carbamoyl phosphate synthesis. The N-terminal ATP-grasp domain (referred to as the carboxyphosphate synthetic component) catalyzes the ATP-dependent phosphorylation of hydrogencarbonate to carboxyphosphate and the subsequent nucleophilic attack by ammonia to form a carbamate intermediate. The C-terminal ATP-grasp domain (referred to as the carbamoyl phosphate synthetic component) then catalyzes the phosphorylation of carbamate with the second ATP to form the end product carbamoyl phosphate. The reactive and unstable enzyme intermediates are sequentially channeled from one active site to the next through the interior of the protein over a distance of at least 96 A.</text>
</comment>
<evidence type="ECO:0000259" key="20">
    <source>
        <dbReference type="PROSITE" id="PS50937"/>
    </source>
</evidence>
<dbReference type="PRINTS" id="PR00098">
    <property type="entry name" value="CPSASE"/>
</dbReference>
<keyword evidence="12" id="KW-0460">Magnesium</keyword>
<feature type="binding site" evidence="19">
    <location>
        <position position="872"/>
    </location>
    <ligand>
        <name>ATP</name>
        <dbReference type="ChEBI" id="CHEBI:30616"/>
        <label>2</label>
    </ligand>
</feature>
<comment type="catalytic activity">
    <reaction evidence="15 19">
        <text>hydrogencarbonate + NH4(+) + 2 ATP = carbamoyl phosphate + 2 ADP + phosphate + 2 H(+)</text>
        <dbReference type="Rhea" id="RHEA:18029"/>
        <dbReference type="ChEBI" id="CHEBI:15378"/>
        <dbReference type="ChEBI" id="CHEBI:17544"/>
        <dbReference type="ChEBI" id="CHEBI:28938"/>
        <dbReference type="ChEBI" id="CHEBI:30616"/>
        <dbReference type="ChEBI" id="CHEBI:43474"/>
        <dbReference type="ChEBI" id="CHEBI:58228"/>
        <dbReference type="ChEBI" id="CHEBI:456216"/>
        <dbReference type="EC" id="6.3.4.16"/>
    </reaction>
</comment>
<feature type="binding site" evidence="19">
    <location>
        <position position="353"/>
    </location>
    <ligand>
        <name>Mn(2+)</name>
        <dbReference type="ChEBI" id="CHEBI:29035"/>
        <label>2</label>
    </ligand>
</feature>
<dbReference type="AlphaFoldDB" id="A0A9X1D4R8"/>
<dbReference type="NCBIfam" id="TIGR01369">
    <property type="entry name" value="CPSaseII_lrg"/>
    <property type="match status" value="1"/>
</dbReference>
<comment type="pathway">
    <text evidence="2 19">Pyrimidine metabolism; UMP biosynthesis via de novo pathway; (S)-dihydroorotate from bicarbonate: step 1/3.</text>
</comment>
<feature type="binding site" evidence="19">
    <location>
        <position position="351"/>
    </location>
    <ligand>
        <name>Mn(2+)</name>
        <dbReference type="ChEBI" id="CHEBI:29035"/>
        <label>2</label>
    </ligand>
</feature>
<feature type="domain" description="ATP-grasp" evidence="21">
    <location>
        <begin position="742"/>
        <end position="954"/>
    </location>
</feature>
<feature type="binding site" evidence="19">
    <location>
        <position position="351"/>
    </location>
    <ligand>
        <name>Mg(2+)</name>
        <dbReference type="ChEBI" id="CHEBI:18420"/>
        <label>1</label>
    </ligand>
</feature>
<dbReference type="NCBIfam" id="NF009455">
    <property type="entry name" value="PRK12815.1"/>
    <property type="match status" value="1"/>
</dbReference>
<dbReference type="PROSITE" id="PS50975">
    <property type="entry name" value="ATP_GRASP"/>
    <property type="match status" value="2"/>
</dbReference>
<evidence type="ECO:0000259" key="22">
    <source>
        <dbReference type="PROSITE" id="PS51855"/>
    </source>
</evidence>
<feature type="binding site" evidence="19">
    <location>
        <position position="351"/>
    </location>
    <ligand>
        <name>Mn(2+)</name>
        <dbReference type="ChEBI" id="CHEBI:29035"/>
        <label>1</label>
    </ligand>
</feature>
<comment type="cofactor">
    <cofactor evidence="1">
        <name>Mn(2+)</name>
        <dbReference type="ChEBI" id="CHEBI:29035"/>
    </cofactor>
</comment>
<feature type="binding site" evidence="19">
    <location>
        <position position="295"/>
    </location>
    <ligand>
        <name>ATP</name>
        <dbReference type="ChEBI" id="CHEBI:30616"/>
        <label>1</label>
    </ligand>
</feature>
<feature type="binding site" evidence="19">
    <location>
        <position position="778"/>
    </location>
    <ligand>
        <name>ATP</name>
        <dbReference type="ChEBI" id="CHEBI:30616"/>
        <label>2</label>
    </ligand>
</feature>
<dbReference type="GO" id="GO:0003677">
    <property type="term" value="F:DNA binding"/>
    <property type="evidence" value="ECO:0007669"/>
    <property type="project" value="InterPro"/>
</dbReference>
<dbReference type="InterPro" id="IPR036914">
    <property type="entry name" value="MGS-like_dom_sf"/>
</dbReference>
<evidence type="ECO:0000256" key="9">
    <source>
        <dbReference type="ARBA" id="ARBA00022737"/>
    </source>
</evidence>
<dbReference type="GO" id="GO:0005737">
    <property type="term" value="C:cytoplasm"/>
    <property type="evidence" value="ECO:0007669"/>
    <property type="project" value="TreeGrafter"/>
</dbReference>
<dbReference type="FunFam" id="3.30.470.20:FF:000013">
    <property type="entry name" value="Carbamoyl-phosphate synthase large chain"/>
    <property type="match status" value="1"/>
</dbReference>
<feature type="binding site" evidence="19">
    <location>
        <position position="925"/>
    </location>
    <ligand>
        <name>Mg(2+)</name>
        <dbReference type="ChEBI" id="CHEBI:18420"/>
        <label>4</label>
    </ligand>
</feature>
<dbReference type="Pfam" id="PF02142">
    <property type="entry name" value="MGS"/>
    <property type="match status" value="1"/>
</dbReference>
<dbReference type="SUPFAM" id="SSF52335">
    <property type="entry name" value="Methylglyoxal synthase-like"/>
    <property type="match status" value="1"/>
</dbReference>
<evidence type="ECO:0000256" key="4">
    <source>
        <dbReference type="ARBA" id="ARBA00009799"/>
    </source>
</evidence>
<evidence type="ECO:0000256" key="16">
    <source>
        <dbReference type="ARBA" id="ARBA00048816"/>
    </source>
</evidence>
<dbReference type="GO" id="GO:0006526">
    <property type="term" value="P:L-arginine biosynthetic process"/>
    <property type="evidence" value="ECO:0007669"/>
    <property type="project" value="UniProtKB-UniRule"/>
</dbReference>
<dbReference type="Gene3D" id="3.30.470.20">
    <property type="entry name" value="ATP-grasp fold, B domain"/>
    <property type="match status" value="2"/>
</dbReference>
<dbReference type="GO" id="GO:0006541">
    <property type="term" value="P:glutamine metabolic process"/>
    <property type="evidence" value="ECO:0007669"/>
    <property type="project" value="TreeGrafter"/>
</dbReference>
<dbReference type="GO" id="GO:0046872">
    <property type="term" value="F:metal ion binding"/>
    <property type="evidence" value="ECO:0007669"/>
    <property type="project" value="UniProtKB-KW"/>
</dbReference>
<feature type="binding site" evidence="19">
    <location>
        <position position="353"/>
    </location>
    <ligand>
        <name>Mg(2+)</name>
        <dbReference type="ChEBI" id="CHEBI:18420"/>
        <label>2</label>
    </ligand>
</feature>
<dbReference type="Pfam" id="PF02786">
    <property type="entry name" value="CPSase_L_D2"/>
    <property type="match status" value="3"/>
</dbReference>
<dbReference type="FunFam" id="3.40.50.20:FF:000001">
    <property type="entry name" value="Carbamoyl-phosphate synthase large chain"/>
    <property type="match status" value="1"/>
</dbReference>
<dbReference type="Pfam" id="PF02787">
    <property type="entry name" value="CPSase_L_D3"/>
    <property type="match status" value="1"/>
</dbReference>
<feature type="binding site" evidence="19">
    <location>
        <position position="925"/>
    </location>
    <ligand>
        <name>Mg(2+)</name>
        <dbReference type="ChEBI" id="CHEBI:18420"/>
        <label>3</label>
    </ligand>
</feature>
<dbReference type="HAMAP" id="MF_01210_B">
    <property type="entry name" value="CPSase_L_chain_B"/>
    <property type="match status" value="1"/>
</dbReference>
<dbReference type="InterPro" id="IPR005479">
    <property type="entry name" value="CPAse_ATP-bd"/>
</dbReference>
<evidence type="ECO:0000313" key="23">
    <source>
        <dbReference type="EMBL" id="MBT1156422.1"/>
    </source>
</evidence>
<keyword evidence="13 19" id="KW-0665">Pyrimidine biosynthesis</keyword>
<evidence type="ECO:0000256" key="10">
    <source>
        <dbReference type="ARBA" id="ARBA00022741"/>
    </source>
</evidence>
<evidence type="ECO:0000256" key="13">
    <source>
        <dbReference type="ARBA" id="ARBA00022975"/>
    </source>
</evidence>
<comment type="caution">
    <text evidence="19">Lacks conserved residue(s) required for the propagation of feature annotation.</text>
</comment>
<dbReference type="FunFam" id="3.30.470.20:FF:000007">
    <property type="entry name" value="Carbamoyl-phosphate synthase large chain"/>
    <property type="match status" value="1"/>
</dbReference>
<dbReference type="InterPro" id="IPR005480">
    <property type="entry name" value="CPSase_lsu_oligo"/>
</dbReference>
<dbReference type="NCBIfam" id="NF003671">
    <property type="entry name" value="PRK05294.1"/>
    <property type="match status" value="1"/>
</dbReference>
<evidence type="ECO:0000256" key="6">
    <source>
        <dbReference type="ARBA" id="ARBA00022598"/>
    </source>
</evidence>
<reference evidence="23" key="1">
    <citation type="journal article" date="2021" name="Microorganisms">
        <title>Phylogenomic Reconstruction and Metabolic Potential of the Genus Aminobacter.</title>
        <authorList>
            <person name="Artuso I."/>
            <person name="Turrini P."/>
            <person name="Pirolo M."/>
            <person name="Lugli G.A."/>
            <person name="Ventura M."/>
            <person name="Visca P."/>
        </authorList>
    </citation>
    <scope>NUCLEOTIDE SEQUENCE</scope>
    <source>
        <strain evidence="23">LMG 26462</strain>
    </source>
</reference>
<keyword evidence="14" id="KW-0464">Manganese</keyword>
<evidence type="ECO:0000256" key="17">
    <source>
        <dbReference type="ARBA" id="ARBA00057223"/>
    </source>
</evidence>
<feature type="binding site" evidence="19">
    <location>
        <position position="845"/>
    </location>
    <ligand>
        <name>ATP</name>
        <dbReference type="ChEBI" id="CHEBI:30616"/>
        <label>2</label>
    </ligand>
</feature>
<dbReference type="SMART" id="SM00851">
    <property type="entry name" value="MGS"/>
    <property type="match status" value="1"/>
</dbReference>
<dbReference type="PROSITE" id="PS00866">
    <property type="entry name" value="CPSASE_1"/>
    <property type="match status" value="1"/>
</dbReference>
<feature type="domain" description="ATP-grasp" evidence="21">
    <location>
        <begin position="184"/>
        <end position="380"/>
    </location>
</feature>
<feature type="binding site" evidence="19">
    <location>
        <position position="913"/>
    </location>
    <ligand>
        <name>Mg(2+)</name>
        <dbReference type="ChEBI" id="CHEBI:18420"/>
        <label>3</label>
    </ligand>
</feature>
<evidence type="ECO:0000256" key="14">
    <source>
        <dbReference type="ARBA" id="ARBA00023211"/>
    </source>
</evidence>
<dbReference type="PROSITE" id="PS51855">
    <property type="entry name" value="MGS"/>
    <property type="match status" value="1"/>
</dbReference>
<dbReference type="Gene3D" id="3.40.50.20">
    <property type="match status" value="2"/>
</dbReference>
<dbReference type="EC" id="6.3.4.16" evidence="19"/>
<keyword evidence="11 19" id="KW-0067">ATP-binding</keyword>
<evidence type="ECO:0000313" key="24">
    <source>
        <dbReference type="Proteomes" id="UP001138921"/>
    </source>
</evidence>
<keyword evidence="9 19" id="KW-0677">Repeat</keyword>
<dbReference type="InterPro" id="IPR000551">
    <property type="entry name" value="MerR-type_HTH_dom"/>
</dbReference>